<dbReference type="InterPro" id="IPR000390">
    <property type="entry name" value="Small_drug/metabolite_transptr"/>
</dbReference>
<dbReference type="SUPFAM" id="SSF103481">
    <property type="entry name" value="Multidrug resistance efflux transporter EmrE"/>
    <property type="match status" value="1"/>
</dbReference>
<dbReference type="Proteomes" id="UP001596241">
    <property type="component" value="Unassembled WGS sequence"/>
</dbReference>
<dbReference type="InterPro" id="IPR037185">
    <property type="entry name" value="EmrE-like"/>
</dbReference>
<comment type="subcellular location">
    <subcellularLocation>
        <location evidence="1 7">Cell membrane</location>
        <topology evidence="1 7">Multi-pass membrane protein</topology>
    </subcellularLocation>
</comment>
<comment type="similarity">
    <text evidence="7">Belongs to the drug/metabolite transporter (DMT) superfamily. Small multidrug resistance (SMR) (TC 2.A.7.1) family.</text>
</comment>
<evidence type="ECO:0000256" key="8">
    <source>
        <dbReference type="SAM" id="Phobius"/>
    </source>
</evidence>
<feature type="transmembrane region" description="Helical" evidence="8">
    <location>
        <begin position="56"/>
        <end position="78"/>
    </location>
</feature>
<evidence type="ECO:0000256" key="5">
    <source>
        <dbReference type="ARBA" id="ARBA00022989"/>
    </source>
</evidence>
<comment type="caution">
    <text evidence="9">The sequence shown here is derived from an EMBL/GenBank/DDBJ whole genome shotgun (WGS) entry which is preliminary data.</text>
</comment>
<reference evidence="10" key="1">
    <citation type="journal article" date="2019" name="Int. J. Syst. Evol. Microbiol.">
        <title>The Global Catalogue of Microorganisms (GCM) 10K type strain sequencing project: providing services to taxonomists for standard genome sequencing and annotation.</title>
        <authorList>
            <consortium name="The Broad Institute Genomics Platform"/>
            <consortium name="The Broad Institute Genome Sequencing Center for Infectious Disease"/>
            <person name="Wu L."/>
            <person name="Ma J."/>
        </authorList>
    </citation>
    <scope>NUCLEOTIDE SEQUENCE [LARGE SCALE GENOMIC DNA]</scope>
    <source>
        <strain evidence="10">CGMCC 1.15809</strain>
    </source>
</reference>
<dbReference type="RefSeq" id="WP_345080986.1">
    <property type="nucleotide sequence ID" value="NZ_BAAAWG010000006.1"/>
</dbReference>
<feature type="transmembrane region" description="Helical" evidence="8">
    <location>
        <begin position="30"/>
        <end position="49"/>
    </location>
</feature>
<keyword evidence="5 8" id="KW-1133">Transmembrane helix</keyword>
<evidence type="ECO:0000313" key="10">
    <source>
        <dbReference type="Proteomes" id="UP001596241"/>
    </source>
</evidence>
<evidence type="ECO:0000256" key="1">
    <source>
        <dbReference type="ARBA" id="ARBA00004651"/>
    </source>
</evidence>
<dbReference type="Pfam" id="PF00893">
    <property type="entry name" value="Multi_Drug_Res"/>
    <property type="match status" value="1"/>
</dbReference>
<name>A0ABW1FC99_9ACTN</name>
<evidence type="ECO:0000256" key="2">
    <source>
        <dbReference type="ARBA" id="ARBA00022448"/>
    </source>
</evidence>
<gene>
    <name evidence="9" type="ORF">ACFP3M_02755</name>
</gene>
<dbReference type="InterPro" id="IPR045324">
    <property type="entry name" value="Small_multidrug_res"/>
</dbReference>
<proteinExistence type="inferred from homology"/>
<evidence type="ECO:0000256" key="4">
    <source>
        <dbReference type="ARBA" id="ARBA00022692"/>
    </source>
</evidence>
<keyword evidence="6 8" id="KW-0472">Membrane</keyword>
<accession>A0ABW1FC99</accession>
<feature type="transmembrane region" description="Helical" evidence="8">
    <location>
        <begin position="84"/>
        <end position="104"/>
    </location>
</feature>
<sequence>MRKWLLLAAAILLEVTATLSLRAALDHPVWYPLVAVGYVGSFYSLSRVLRSGMGLGVAYGIWGSCGVALTALTAGVVFGDPLNATMGVGIALVIAGVLCVELGLQAAQARQTRVEGAAR</sequence>
<dbReference type="PANTHER" id="PTHR30561:SF1">
    <property type="entry name" value="MULTIDRUG TRANSPORTER EMRE"/>
    <property type="match status" value="1"/>
</dbReference>
<dbReference type="Gene3D" id="1.10.3730.20">
    <property type="match status" value="1"/>
</dbReference>
<protein>
    <submittedName>
        <fullName evidence="9">DMT family transporter</fullName>
    </submittedName>
</protein>
<keyword evidence="10" id="KW-1185">Reference proteome</keyword>
<evidence type="ECO:0000256" key="3">
    <source>
        <dbReference type="ARBA" id="ARBA00022475"/>
    </source>
</evidence>
<keyword evidence="3" id="KW-1003">Cell membrane</keyword>
<organism evidence="9 10">
    <name type="scientific">Streptomyces ramulosus</name>
    <dbReference type="NCBI Taxonomy" id="47762"/>
    <lineage>
        <taxon>Bacteria</taxon>
        <taxon>Bacillati</taxon>
        <taxon>Actinomycetota</taxon>
        <taxon>Actinomycetes</taxon>
        <taxon>Kitasatosporales</taxon>
        <taxon>Streptomycetaceae</taxon>
        <taxon>Streptomyces</taxon>
    </lineage>
</organism>
<dbReference type="EMBL" id="JBHSPW010000001">
    <property type="protein sequence ID" value="MFC5891746.1"/>
    <property type="molecule type" value="Genomic_DNA"/>
</dbReference>
<evidence type="ECO:0000256" key="7">
    <source>
        <dbReference type="RuleBase" id="RU003942"/>
    </source>
</evidence>
<keyword evidence="4 7" id="KW-0812">Transmembrane</keyword>
<evidence type="ECO:0000256" key="6">
    <source>
        <dbReference type="ARBA" id="ARBA00023136"/>
    </source>
</evidence>
<dbReference type="PANTHER" id="PTHR30561">
    <property type="entry name" value="SMR FAMILY PROTON-DEPENDENT DRUG EFFLUX TRANSPORTER SUGE"/>
    <property type="match status" value="1"/>
</dbReference>
<keyword evidence="2" id="KW-0813">Transport</keyword>
<evidence type="ECO:0000313" key="9">
    <source>
        <dbReference type="EMBL" id="MFC5891746.1"/>
    </source>
</evidence>